<name>V9DN75_9EURO</name>
<dbReference type="RefSeq" id="XP_008721842.1">
    <property type="nucleotide sequence ID" value="XM_008723620.1"/>
</dbReference>
<evidence type="ECO:0000256" key="1">
    <source>
        <dbReference type="SAM" id="MobiDB-lite"/>
    </source>
</evidence>
<gene>
    <name evidence="2" type="ORF">G647_00217</name>
</gene>
<proteinExistence type="predicted"/>
<dbReference type="HOGENOM" id="CLU_1081836_0_0_1"/>
<evidence type="ECO:0000313" key="2">
    <source>
        <dbReference type="EMBL" id="ETI27768.1"/>
    </source>
</evidence>
<dbReference type="VEuPathDB" id="FungiDB:G647_00217"/>
<feature type="region of interest" description="Disordered" evidence="1">
    <location>
        <begin position="13"/>
        <end position="38"/>
    </location>
</feature>
<dbReference type="GeneID" id="19978710"/>
<reference evidence="2 3" key="1">
    <citation type="submission" date="2013-03" db="EMBL/GenBank/DDBJ databases">
        <title>The Genome Sequence of Cladophialophora carrionii CBS 160.54.</title>
        <authorList>
            <consortium name="The Broad Institute Genomics Platform"/>
            <person name="Cuomo C."/>
            <person name="de Hoog S."/>
            <person name="Gorbushina A."/>
            <person name="Walker B."/>
            <person name="Young S.K."/>
            <person name="Zeng Q."/>
            <person name="Gargeya S."/>
            <person name="Fitzgerald M."/>
            <person name="Haas B."/>
            <person name="Abouelleil A."/>
            <person name="Allen A.W."/>
            <person name="Alvarado L."/>
            <person name="Arachchi H.M."/>
            <person name="Berlin A.M."/>
            <person name="Chapman S.B."/>
            <person name="Gainer-Dewar J."/>
            <person name="Goldberg J."/>
            <person name="Griggs A."/>
            <person name="Gujja S."/>
            <person name="Hansen M."/>
            <person name="Howarth C."/>
            <person name="Imamovic A."/>
            <person name="Ireland A."/>
            <person name="Larimer J."/>
            <person name="McCowan C."/>
            <person name="Murphy C."/>
            <person name="Pearson M."/>
            <person name="Poon T.W."/>
            <person name="Priest M."/>
            <person name="Roberts A."/>
            <person name="Saif S."/>
            <person name="Shea T."/>
            <person name="Sisk P."/>
            <person name="Sykes S."/>
            <person name="Wortman J."/>
            <person name="Nusbaum C."/>
            <person name="Birren B."/>
        </authorList>
    </citation>
    <scope>NUCLEOTIDE SEQUENCE [LARGE SCALE GENOMIC DNA]</scope>
    <source>
        <strain evidence="2 3">CBS 160.54</strain>
    </source>
</reference>
<protein>
    <submittedName>
        <fullName evidence="2">Uncharacterized protein</fullName>
    </submittedName>
</protein>
<organism evidence="2 3">
    <name type="scientific">Cladophialophora carrionii CBS 160.54</name>
    <dbReference type="NCBI Taxonomy" id="1279043"/>
    <lineage>
        <taxon>Eukaryota</taxon>
        <taxon>Fungi</taxon>
        <taxon>Dikarya</taxon>
        <taxon>Ascomycota</taxon>
        <taxon>Pezizomycotina</taxon>
        <taxon>Eurotiomycetes</taxon>
        <taxon>Chaetothyriomycetidae</taxon>
        <taxon>Chaetothyriales</taxon>
        <taxon>Herpotrichiellaceae</taxon>
        <taxon>Cladophialophora</taxon>
    </lineage>
</organism>
<dbReference type="Proteomes" id="UP000030678">
    <property type="component" value="Unassembled WGS sequence"/>
</dbReference>
<dbReference type="AlphaFoldDB" id="V9DN75"/>
<evidence type="ECO:0000313" key="3">
    <source>
        <dbReference type="Proteomes" id="UP000030678"/>
    </source>
</evidence>
<sequence length="257" mass="26845">MIVLNQPYNVIGGDHTQGGEGNYGYDETYGGGEDHGGDENYGGGAVDPSITADNLDPDFFLHEVSDAAKDKNAGTITEDQYNNLIEFMVHIRRALDYVDLSHDGSLEHATQVFTNVIDEIQMPNLGQFEGSSVTGAVETLSQHGHCRFLFALFVAIYENADMSDLPDLQATLAEVVAIVTGESQHTGNENAGDGGDAVPVSAGMHLPTTILNYTKHPGATGAAGDPATAAVALDPATLFSSYADYSGVTGTAGTAGS</sequence>
<accession>V9DN75</accession>
<dbReference type="EMBL" id="KB822697">
    <property type="protein sequence ID" value="ETI27768.1"/>
    <property type="molecule type" value="Genomic_DNA"/>
</dbReference>